<organism evidence="6 7">
    <name type="scientific">Paramormyrops kingsleyae</name>
    <dbReference type="NCBI Taxonomy" id="1676925"/>
    <lineage>
        <taxon>Eukaryota</taxon>
        <taxon>Metazoa</taxon>
        <taxon>Chordata</taxon>
        <taxon>Craniata</taxon>
        <taxon>Vertebrata</taxon>
        <taxon>Euteleostomi</taxon>
        <taxon>Actinopterygii</taxon>
        <taxon>Neopterygii</taxon>
        <taxon>Teleostei</taxon>
        <taxon>Osteoglossocephala</taxon>
        <taxon>Osteoglossomorpha</taxon>
        <taxon>Osteoglossiformes</taxon>
        <taxon>Mormyridae</taxon>
        <taxon>Paramormyrops</taxon>
    </lineage>
</organism>
<dbReference type="GO" id="GO:0000775">
    <property type="term" value="C:chromosome, centromeric region"/>
    <property type="evidence" value="ECO:0007669"/>
    <property type="project" value="UniProtKB-SubCell"/>
</dbReference>
<comment type="similarity">
    <text evidence="1 2">Belongs to the SCC3 family.</text>
</comment>
<comment type="subcellular location">
    <subcellularLocation>
        <location evidence="2">Nucleus</location>
    </subcellularLocation>
    <subcellularLocation>
        <location evidence="2">Chromosome</location>
    </subcellularLocation>
    <subcellularLocation>
        <location evidence="2">Chromosome</location>
        <location evidence="2">Centromere</location>
    </subcellularLocation>
</comment>
<feature type="coiled-coil region" evidence="3">
    <location>
        <begin position="321"/>
        <end position="351"/>
    </location>
</feature>
<evidence type="ECO:0000256" key="1">
    <source>
        <dbReference type="ARBA" id="ARBA00005486"/>
    </source>
</evidence>
<sequence>MPSHEAVRPGGGVDSAHHRGPLPAPKPCSLRWDGKVINCLISRSGKNSQKWRACTCLLILVTSFLTGTHPLENCRRPIRSPARRQWTSRSRGRREAGSQMAWPSRTAKGTPSPCSRWSDWERALCRCFLRLPHGRSHASCRTLPVTRCVSSPYPCFPVLQSVVDDWIESYKHDRDIALLDLINFFIQCSGCKGTVRIEMFRNMQNAEIIRKMTEEFDEDSGDYPLTMPGPQWKKFRYNFCEFIGVLIRQCQYSIIYDEYMMDTVISLLTGLSDSQVRAFRHTSTLAAMKLMTALVNVALNLSIHQDNTQRQYEAERNKIVGKRANEKLELLLQKRKELQENQDEIENMMNSIFKGIFVHRYRDAIAEIRAICIEEIGVWMKMYSDAFLNDSYLKYVGWTLHDRQGEVRLKCLKALQNLYTNRELFPKLELFTNRFKDRIVSMTLDKEYDVAVEAIRLVTLILQGSEDALSNEDCENVYHLVYSAHRPVAVAAGEFLHRKLFSRHDPQAEEALAKRRGRNSPNGNLIRMLVLFFLESELHEHAAYLVDSLWDSSQELLKDWECMTELLLEEPVQGEEALSDRQESALIELMVCTIRQAAEAHPPVGRGTGKRVLTAKERKTQIDDRNKLTEHFIMALPMLLSKYQADAEKVANLLQIPTFFDLDVYSAGRMEKHLDALLKQIRFVVEKHTETEVLEACSKTYSILCSEEYTIMNRVDIARSQLIDEMVDRFSHSVEDLLQEGEEADDDDIYNVLSTLKRLTAFHNAHDLTRWDLFGNCYRLLKTGIEQGSMPEQIAVQALQCSHYSILWQLVKITEGSPTKDDLVALRRVVKSFLAVCQQCLSNVNTPVKEQAFMLLCDLLMIFSHQLTNGGREALQPLVFNPDAQLQNELLSFVLDHVFIDQDDESQSMEGDEEDEANKIEALHKRRNLLAAFSKLIIYDIVDMPAAADIFKHYMKYYNDYGDIIKETLSKTRQTDKIQCAKTLILSLQQLFNELIQDQGPNLDRTSSHVSGIKELARRFALTFGLDQIKTREAVATLHKDGIEFAFKYQNPKGAEYPPPNLAFLEVLSEFSSKLLRQDKKTVHSYLEKFLTEQMMERREDVWLPLISYRNSLLTGGDEDRLSVTSGGASSKASSVRSKKGRPPLHKKRIDAEESVEGSWLMRNDTIQTPGALQTPQLTSTVLRENPRQAAEHMPDQDSEPGSESDYVHNPQMQMSWLSQQKLEEVNRKDRTGMSYMKARSGGVRQTVRGLMEDDAEPIFEDVMMSSRGQLEDMTEEFEDTMVIDLPPSRNRRERAELRPDFFDSAAMIEDDSGFTMPMF</sequence>
<dbReference type="InterPro" id="IPR013721">
    <property type="entry name" value="STAG"/>
</dbReference>
<dbReference type="PANTHER" id="PTHR11199">
    <property type="entry name" value="STROMAL ANTIGEN"/>
    <property type="match status" value="1"/>
</dbReference>
<dbReference type="GO" id="GO:0008278">
    <property type="term" value="C:cohesin complex"/>
    <property type="evidence" value="ECO:0007669"/>
    <property type="project" value="UniProtKB-UniRule"/>
</dbReference>
<dbReference type="GO" id="GO:0051301">
    <property type="term" value="P:cell division"/>
    <property type="evidence" value="ECO:0007669"/>
    <property type="project" value="UniProtKB-UniRule"/>
</dbReference>
<proteinExistence type="inferred from homology"/>
<dbReference type="GO" id="GO:0005634">
    <property type="term" value="C:nucleus"/>
    <property type="evidence" value="ECO:0007669"/>
    <property type="project" value="UniProtKB-SubCell"/>
</dbReference>
<keyword evidence="2" id="KW-0158">Chromosome</keyword>
<dbReference type="GO" id="GO:0007059">
    <property type="term" value="P:chromosome segregation"/>
    <property type="evidence" value="ECO:0007669"/>
    <property type="project" value="UniProtKB-KW"/>
</dbReference>
<dbReference type="InterPro" id="IPR020839">
    <property type="entry name" value="SCD"/>
</dbReference>
<dbReference type="GO" id="GO:0007062">
    <property type="term" value="P:sister chromatid cohesion"/>
    <property type="evidence" value="ECO:0007669"/>
    <property type="project" value="UniProtKB-UniRule"/>
</dbReference>
<dbReference type="Proteomes" id="UP000261540">
    <property type="component" value="Unplaced"/>
</dbReference>
<dbReference type="InterPro" id="IPR039662">
    <property type="entry name" value="Cohesin_Scc3/SA"/>
</dbReference>
<evidence type="ECO:0000259" key="5">
    <source>
        <dbReference type="PROSITE" id="PS51425"/>
    </source>
</evidence>
<dbReference type="PROSITE" id="PS51425">
    <property type="entry name" value="SCD"/>
    <property type="match status" value="1"/>
</dbReference>
<dbReference type="PANTHER" id="PTHR11199:SF6">
    <property type="entry name" value="COHESIN SUBUNIT SA-1"/>
    <property type="match status" value="1"/>
</dbReference>
<dbReference type="InterPro" id="IPR056396">
    <property type="entry name" value="HEAT_SCC3-SA"/>
</dbReference>
<dbReference type="STRING" id="1676925.ENSPKIP00000004234"/>
<feature type="compositionally biased region" description="Basic residues" evidence="4">
    <location>
        <begin position="1137"/>
        <end position="1149"/>
    </location>
</feature>
<evidence type="ECO:0000256" key="4">
    <source>
        <dbReference type="SAM" id="MobiDB-lite"/>
    </source>
</evidence>
<name>A0A3B3QEN4_9TELE</name>
<dbReference type="Pfam" id="PF21581">
    <property type="entry name" value="SCD"/>
    <property type="match status" value="1"/>
</dbReference>
<feature type="region of interest" description="Disordered" evidence="4">
    <location>
        <begin position="1"/>
        <end position="24"/>
    </location>
</feature>
<dbReference type="GO" id="GO:0003682">
    <property type="term" value="F:chromatin binding"/>
    <property type="evidence" value="ECO:0007669"/>
    <property type="project" value="TreeGrafter"/>
</dbReference>
<reference evidence="6" key="2">
    <citation type="submission" date="2025-09" db="UniProtKB">
        <authorList>
            <consortium name="Ensembl"/>
        </authorList>
    </citation>
    <scope>IDENTIFICATION</scope>
</reference>
<keyword evidence="7" id="KW-1185">Reference proteome</keyword>
<feature type="domain" description="SCD" evidence="5">
    <location>
        <begin position="357"/>
        <end position="442"/>
    </location>
</feature>
<dbReference type="InterPro" id="IPR016024">
    <property type="entry name" value="ARM-type_fold"/>
</dbReference>
<dbReference type="GO" id="GO:0000785">
    <property type="term" value="C:chromatin"/>
    <property type="evidence" value="ECO:0007669"/>
    <property type="project" value="UniProtKB-UniRule"/>
</dbReference>
<evidence type="ECO:0000313" key="6">
    <source>
        <dbReference type="Ensembl" id="ENSPKIP00000004234.1"/>
    </source>
</evidence>
<comment type="subunit">
    <text evidence="2">Part of the cohesin complex which is composed of a heterodimer between a SMC1 protein (SMC1A or SMC1B) and SMC3, which are attached via their hinge domain, and RAD21 which link them at their heads, and one STAG protein.</text>
</comment>
<keyword evidence="3" id="KW-0175">Coiled coil</keyword>
<keyword evidence="2" id="KW-0539">Nucleus</keyword>
<dbReference type="Pfam" id="PF24571">
    <property type="entry name" value="HEAT_SCC3-SA"/>
    <property type="match status" value="1"/>
</dbReference>
<feature type="region of interest" description="Disordered" evidence="4">
    <location>
        <begin position="1118"/>
        <end position="1157"/>
    </location>
</feature>
<dbReference type="Ensembl" id="ENSPKIT00000028215.1">
    <property type="protein sequence ID" value="ENSPKIP00000004234.1"/>
    <property type="gene ID" value="ENSPKIG00000021392.1"/>
</dbReference>
<dbReference type="GeneTree" id="ENSGT00950000182972"/>
<feature type="region of interest" description="Disordered" evidence="4">
    <location>
        <begin position="1187"/>
        <end position="1209"/>
    </location>
</feature>
<evidence type="ECO:0000256" key="2">
    <source>
        <dbReference type="RuleBase" id="RU369063"/>
    </source>
</evidence>
<dbReference type="Pfam" id="PF08514">
    <property type="entry name" value="STAG"/>
    <property type="match status" value="1"/>
</dbReference>
<comment type="function">
    <text evidence="2">Component of cohesin complex, a complex required for the cohesion of sister chromatids after DNA replication. The cohesin complex apparently forms a large proteinaceous ring within which sister chromatids can be trapped. At anaphase, the complex is cleaved and dissociates from chromatin, allowing sister chromatids to segregate.</text>
</comment>
<keyword evidence="2" id="KW-0132">Cell division</keyword>
<evidence type="ECO:0000256" key="3">
    <source>
        <dbReference type="SAM" id="Coils"/>
    </source>
</evidence>
<feature type="region of interest" description="Disordered" evidence="4">
    <location>
        <begin position="82"/>
        <end position="113"/>
    </location>
</feature>
<feature type="compositionally biased region" description="Low complexity" evidence="4">
    <location>
        <begin position="1123"/>
        <end position="1136"/>
    </location>
</feature>
<keyword evidence="2" id="KW-0131">Cell cycle</keyword>
<keyword evidence="2" id="KW-0159">Chromosome partition</keyword>
<dbReference type="SUPFAM" id="SSF48371">
    <property type="entry name" value="ARM repeat"/>
    <property type="match status" value="1"/>
</dbReference>
<reference evidence="6" key="1">
    <citation type="submission" date="2025-08" db="UniProtKB">
        <authorList>
            <consortium name="Ensembl"/>
        </authorList>
    </citation>
    <scope>IDENTIFICATION</scope>
</reference>
<feature type="compositionally biased region" description="Basic and acidic residues" evidence="4">
    <location>
        <begin position="1187"/>
        <end position="1196"/>
    </location>
</feature>
<accession>A0A3B3QEN4</accession>
<protein>
    <recommendedName>
        <fullName evidence="2">Cohesin subunit SA</fullName>
    </recommendedName>
    <alternativeName>
        <fullName evidence="2">SCC3 homolog</fullName>
    </alternativeName>
    <alternativeName>
        <fullName evidence="2">Stromal antigen</fullName>
    </alternativeName>
</protein>
<evidence type="ECO:0000313" key="7">
    <source>
        <dbReference type="Proteomes" id="UP000261540"/>
    </source>
</evidence>